<feature type="compositionally biased region" description="Basic and acidic residues" evidence="4">
    <location>
        <begin position="521"/>
        <end position="531"/>
    </location>
</feature>
<dbReference type="InterPro" id="IPR012340">
    <property type="entry name" value="NA-bd_OB-fold"/>
</dbReference>
<dbReference type="OrthoDB" id="9804077at2"/>
<dbReference type="CDD" id="cd05688">
    <property type="entry name" value="S1_RPS1_repeat_ec3"/>
    <property type="match status" value="1"/>
</dbReference>
<dbReference type="STRING" id="756272.Plabr_4022"/>
<dbReference type="eggNOG" id="COG0539">
    <property type="taxonomic scope" value="Bacteria"/>
</dbReference>
<evidence type="ECO:0000256" key="4">
    <source>
        <dbReference type="SAM" id="MobiDB-lite"/>
    </source>
</evidence>
<keyword evidence="7" id="KW-1185">Reference proteome</keyword>
<feature type="compositionally biased region" description="Basic and acidic residues" evidence="4">
    <location>
        <begin position="171"/>
        <end position="186"/>
    </location>
</feature>
<dbReference type="EMBL" id="CP002546">
    <property type="protein sequence ID" value="ADY61599.1"/>
    <property type="molecule type" value="Genomic_DNA"/>
</dbReference>
<feature type="compositionally biased region" description="Polar residues" evidence="4">
    <location>
        <begin position="1"/>
        <end position="31"/>
    </location>
</feature>
<comment type="similarity">
    <text evidence="1">Belongs to the bacterial ribosomal protein bS1 family.</text>
</comment>
<dbReference type="GO" id="GO:0005840">
    <property type="term" value="C:ribosome"/>
    <property type="evidence" value="ECO:0007669"/>
    <property type="project" value="UniProtKB-KW"/>
</dbReference>
<reference evidence="7" key="1">
    <citation type="submission" date="2011-02" db="EMBL/GenBank/DDBJ databases">
        <title>The complete genome of Planctomyces brasiliensis DSM 5305.</title>
        <authorList>
            <person name="Lucas S."/>
            <person name="Copeland A."/>
            <person name="Lapidus A."/>
            <person name="Bruce D."/>
            <person name="Goodwin L."/>
            <person name="Pitluck S."/>
            <person name="Kyrpides N."/>
            <person name="Mavromatis K."/>
            <person name="Pagani I."/>
            <person name="Ivanova N."/>
            <person name="Ovchinnikova G."/>
            <person name="Lu M."/>
            <person name="Detter J.C."/>
            <person name="Han C."/>
            <person name="Land M."/>
            <person name="Hauser L."/>
            <person name="Markowitz V."/>
            <person name="Cheng J.-F."/>
            <person name="Hugenholtz P."/>
            <person name="Woyke T."/>
            <person name="Wu D."/>
            <person name="Tindall B."/>
            <person name="Pomrenke H.G."/>
            <person name="Brambilla E."/>
            <person name="Klenk H.-P."/>
            <person name="Eisen J.A."/>
        </authorList>
    </citation>
    <scope>NUCLEOTIDE SEQUENCE [LARGE SCALE GENOMIC DNA]</scope>
    <source>
        <strain evidence="7">ATCC 49424 / DSM 5305 / JCM 21570 / NBRC 103401 / IFAM 1448</strain>
    </source>
</reference>
<dbReference type="Proteomes" id="UP000006860">
    <property type="component" value="Chromosome"/>
</dbReference>
<dbReference type="RefSeq" id="WP_013630316.1">
    <property type="nucleotide sequence ID" value="NC_015174.1"/>
</dbReference>
<dbReference type="CDD" id="cd04465">
    <property type="entry name" value="S1_RPS1_repeat_ec2_hs2"/>
    <property type="match status" value="1"/>
</dbReference>
<dbReference type="PROSITE" id="PS50126">
    <property type="entry name" value="S1"/>
    <property type="match status" value="4"/>
</dbReference>
<dbReference type="PANTHER" id="PTHR10724:SF7">
    <property type="entry name" value="SMALL RIBOSOMAL SUBUNIT PROTEIN BS1C"/>
    <property type="match status" value="1"/>
</dbReference>
<dbReference type="GO" id="GO:0006412">
    <property type="term" value="P:translation"/>
    <property type="evidence" value="ECO:0007669"/>
    <property type="project" value="TreeGrafter"/>
</dbReference>
<name>F0SGJ4_RUBBR</name>
<dbReference type="GO" id="GO:0005737">
    <property type="term" value="C:cytoplasm"/>
    <property type="evidence" value="ECO:0007669"/>
    <property type="project" value="UniProtKB-ARBA"/>
</dbReference>
<evidence type="ECO:0000259" key="5">
    <source>
        <dbReference type="PROSITE" id="PS50126"/>
    </source>
</evidence>
<protein>
    <submittedName>
        <fullName evidence="6">RNA binding S1 domain protein</fullName>
    </submittedName>
</protein>
<evidence type="ECO:0000313" key="6">
    <source>
        <dbReference type="EMBL" id="ADY61599.1"/>
    </source>
</evidence>
<feature type="region of interest" description="Disordered" evidence="4">
    <location>
        <begin position="150"/>
        <end position="186"/>
    </location>
</feature>
<dbReference type="HOGENOM" id="CLU_035907_0_0_0"/>
<dbReference type="Gene3D" id="2.40.50.140">
    <property type="entry name" value="Nucleic acid-binding proteins"/>
    <property type="match status" value="4"/>
</dbReference>
<gene>
    <name evidence="6" type="ordered locus">Plabr_4022</name>
</gene>
<feature type="domain" description="S1 motif" evidence="5">
    <location>
        <begin position="346"/>
        <end position="414"/>
    </location>
</feature>
<dbReference type="SMART" id="SM00316">
    <property type="entry name" value="S1"/>
    <property type="match status" value="4"/>
</dbReference>
<feature type="domain" description="S1 motif" evidence="5">
    <location>
        <begin position="259"/>
        <end position="325"/>
    </location>
</feature>
<feature type="domain" description="S1 motif" evidence="5">
    <location>
        <begin position="431"/>
        <end position="500"/>
    </location>
</feature>
<sequence>MSLEEQTTSGVPGNETATGEQVQGQSTTVDNSAPAKTEPSKTEEAAEQPQAETVASAEQVPAADAAAETTAPIEQPVAAEAATQAPADAAPASDARKVELNPTQDPSTSKAVPTLGEAQGASAEQVPNSGPVDIPKADDLDDDLEAQLAAAMQGQSAPATTNPKEAAAGLPKDESELEPGTRLKGRVDSIDPENVLVDLGYRATGVISRRHFTDDQLPKVGEEIEVVVESINSAEGIIQLGVLRSAHRASGDWDTLTVGQVVECNVQKTNKGGLEIQVGQLRGFMPAGQVDMYFVGDLEPFVGQKLTARVIDVNPKKRNLVVSRKALLQEERAAAEAEAWQELAVGDQRTGTVKTIKDYGAFVDIGGVDGLLHVRELSWTRVNHPSDVLQEGQQVEVKVLSIDQEKKKISLGMKQLMTNPWDYAEQRYPKNTVVTGLVKKTTDFGAFVEIEPGLEGLIHISELDFRRVNRVEDVLTEGQETEAQVLEINKNKKRISLSLKSIKPKPEPTAEELAAEAASQAEEKQRREAEFKRRKTLKGGIGGNKGGGLFGNPSDY</sequence>
<proteinExistence type="inferred from homology"/>
<accession>F0SGJ4</accession>
<dbReference type="PRINTS" id="PR00681">
    <property type="entry name" value="RIBOSOMALS1"/>
</dbReference>
<evidence type="ECO:0000256" key="2">
    <source>
        <dbReference type="ARBA" id="ARBA00022980"/>
    </source>
</evidence>
<dbReference type="KEGG" id="pbs:Plabr_4022"/>
<dbReference type="GO" id="GO:0003735">
    <property type="term" value="F:structural constituent of ribosome"/>
    <property type="evidence" value="ECO:0007669"/>
    <property type="project" value="TreeGrafter"/>
</dbReference>
<feature type="compositionally biased region" description="Polar residues" evidence="4">
    <location>
        <begin position="101"/>
        <end position="111"/>
    </location>
</feature>
<dbReference type="FunFam" id="2.40.50.140:FF:000051">
    <property type="entry name" value="RNA-binding transcriptional accessory protein"/>
    <property type="match status" value="1"/>
</dbReference>
<dbReference type="InterPro" id="IPR035104">
    <property type="entry name" value="Ribosomal_protein_S1-like"/>
</dbReference>
<dbReference type="InterPro" id="IPR003029">
    <property type="entry name" value="S1_domain"/>
</dbReference>
<dbReference type="InterPro" id="IPR050437">
    <property type="entry name" value="Ribos_protein_bS1-like"/>
</dbReference>
<dbReference type="AlphaFoldDB" id="F0SGJ4"/>
<feature type="compositionally biased region" description="Gly residues" evidence="4">
    <location>
        <begin position="539"/>
        <end position="550"/>
    </location>
</feature>
<evidence type="ECO:0000256" key="1">
    <source>
        <dbReference type="ARBA" id="ARBA00006767"/>
    </source>
</evidence>
<feature type="compositionally biased region" description="Polar residues" evidence="4">
    <location>
        <begin position="153"/>
        <end position="163"/>
    </location>
</feature>
<dbReference type="GO" id="GO:1990904">
    <property type="term" value="C:ribonucleoprotein complex"/>
    <property type="evidence" value="ECO:0007669"/>
    <property type="project" value="UniProtKB-KW"/>
</dbReference>
<keyword evidence="2" id="KW-0689">Ribosomal protein</keyword>
<evidence type="ECO:0000256" key="3">
    <source>
        <dbReference type="ARBA" id="ARBA00023274"/>
    </source>
</evidence>
<dbReference type="PANTHER" id="PTHR10724">
    <property type="entry name" value="30S RIBOSOMAL PROTEIN S1"/>
    <property type="match status" value="1"/>
</dbReference>
<feature type="region of interest" description="Disordered" evidence="4">
    <location>
        <begin position="1"/>
        <end position="138"/>
    </location>
</feature>
<feature type="domain" description="S1 motif" evidence="5">
    <location>
        <begin position="180"/>
        <end position="243"/>
    </location>
</feature>
<feature type="compositionally biased region" description="Low complexity" evidence="4">
    <location>
        <begin position="47"/>
        <end position="93"/>
    </location>
</feature>
<feature type="region of interest" description="Disordered" evidence="4">
    <location>
        <begin position="504"/>
        <end position="556"/>
    </location>
</feature>
<organism evidence="6 7">
    <name type="scientific">Rubinisphaera brasiliensis (strain ATCC 49424 / DSM 5305 / JCM 21570 / IAM 15109 / NBRC 103401 / IFAM 1448)</name>
    <name type="common">Planctomyces brasiliensis</name>
    <dbReference type="NCBI Taxonomy" id="756272"/>
    <lineage>
        <taxon>Bacteria</taxon>
        <taxon>Pseudomonadati</taxon>
        <taxon>Planctomycetota</taxon>
        <taxon>Planctomycetia</taxon>
        <taxon>Planctomycetales</taxon>
        <taxon>Planctomycetaceae</taxon>
        <taxon>Rubinisphaera</taxon>
    </lineage>
</organism>
<dbReference type="Pfam" id="PF00575">
    <property type="entry name" value="S1"/>
    <property type="match status" value="4"/>
</dbReference>
<dbReference type="SUPFAM" id="SSF50249">
    <property type="entry name" value="Nucleic acid-binding proteins"/>
    <property type="match status" value="4"/>
</dbReference>
<dbReference type="GO" id="GO:0003729">
    <property type="term" value="F:mRNA binding"/>
    <property type="evidence" value="ECO:0007669"/>
    <property type="project" value="TreeGrafter"/>
</dbReference>
<evidence type="ECO:0000313" key="7">
    <source>
        <dbReference type="Proteomes" id="UP000006860"/>
    </source>
</evidence>
<keyword evidence="3" id="KW-0687">Ribonucleoprotein</keyword>